<name>A0A7C5RTP5_THERO</name>
<accession>A0A7C5RTP5</accession>
<dbReference type="EMBL" id="DRWX01000338">
    <property type="protein sequence ID" value="HHM97006.1"/>
    <property type="molecule type" value="Genomic_DNA"/>
</dbReference>
<proteinExistence type="predicted"/>
<comment type="caution">
    <text evidence="1">The sequence shown here is derived from an EMBL/GenBank/DDBJ whole genome shotgun (WGS) entry which is preliminary data.</text>
</comment>
<sequence length="573" mass="64644">MSRVRWTGQPFVDAGLAALAAAARVNRLEDLNEAHLRDACRELERIMTSDQALGLNLDRAFAKSSLSQIFPNSELVNPSNWKNGPDGVRQKYRDALQQDLKRALAALRDQSASLQRCVVCGELRPTETFSSLRRDKLPLTSGAVNFYPGLACGVELCGLCTLALRFLPLSVLRAGEGGRIWFLHCQELIVSGKIAEQYGWQHFNKQISAGQALDFYGEWRSAGVEGAIVRLLFQLLWQFSRQLRVIYEHGIPAVAYVFSNDLRRGYVDAVPIPAALLEFLQLLLLESMQAFQEFEKELLEVSPGLEKRQADDRRRFVQNNARCMLRGEPLLRRCLVSTSDGGKRLLGGWIGHRLYLLEVYGMTSATLALLERVGIALAQHEDAKKWLGRLERARLNEVRPILLDMVRAQFLSAREFAVLVPPNEPRVAGLVRDVLLAVAYEWQRCQTNGVAFPPLLQISQRLGSDSVIERLERLAEQLRQSLPNRKAWLVDLSTARTVQQIRGVYLRAVRQGALSASDFLFLVPFEDAIRAWQLRDYLLAFLFEQVRDELPSELEVFEGEEASAAEEDAEESV</sequence>
<evidence type="ECO:0000313" key="1">
    <source>
        <dbReference type="EMBL" id="HHM97006.1"/>
    </source>
</evidence>
<organism evidence="1">
    <name type="scientific">Thermomicrobium roseum</name>
    <dbReference type="NCBI Taxonomy" id="500"/>
    <lineage>
        <taxon>Bacteria</taxon>
        <taxon>Pseudomonadati</taxon>
        <taxon>Thermomicrobiota</taxon>
        <taxon>Thermomicrobia</taxon>
        <taxon>Thermomicrobiales</taxon>
        <taxon>Thermomicrobiaceae</taxon>
        <taxon>Thermomicrobium</taxon>
    </lineage>
</organism>
<reference evidence="1" key="1">
    <citation type="journal article" date="2020" name="mSystems">
        <title>Genome- and Community-Level Interaction Insights into Carbon Utilization and Element Cycling Functions of Hydrothermarchaeota in Hydrothermal Sediment.</title>
        <authorList>
            <person name="Zhou Z."/>
            <person name="Liu Y."/>
            <person name="Xu W."/>
            <person name="Pan J."/>
            <person name="Luo Z.H."/>
            <person name="Li M."/>
        </authorList>
    </citation>
    <scope>NUCLEOTIDE SEQUENCE [LARGE SCALE GENOMIC DNA]</scope>
    <source>
        <strain evidence="1">SpSt-1065</strain>
    </source>
</reference>
<dbReference type="AlphaFoldDB" id="A0A7C5RTP5"/>
<gene>
    <name evidence="1" type="ORF">ENM21_07340</name>
</gene>
<protein>
    <submittedName>
        <fullName evidence="1">Type I-B CRISPR-associated protein Cas8b1/Cst1</fullName>
    </submittedName>
</protein>